<dbReference type="GeneID" id="19318478"/>
<dbReference type="HOGENOM" id="CLU_034021_0_0_1"/>
<dbReference type="KEGG" id="pfp:PFL1_04373"/>
<dbReference type="RefSeq" id="XP_007880090.1">
    <property type="nucleotide sequence ID" value="XM_007881899.1"/>
</dbReference>
<evidence type="ECO:0000313" key="2">
    <source>
        <dbReference type="EMBL" id="EPQ28046.1"/>
    </source>
</evidence>
<keyword evidence="1" id="KW-1133">Transmembrane helix</keyword>
<accession>A0A061HBT3</accession>
<dbReference type="AlphaFoldDB" id="A0A061HBT3"/>
<dbReference type="eggNOG" id="ENOG502S2VV">
    <property type="taxonomic scope" value="Eukaryota"/>
</dbReference>
<proteinExistence type="predicted"/>
<keyword evidence="1" id="KW-0812">Transmembrane</keyword>
<sequence length="452" mass="49505">MPSNYRPLTGKSKARSASAVEVAGRVLTIFSAGFVAVAVLCSFGTPSSSSLRPQGWKLPSIRAGSSGARCDPFAQPGYVESPHSAGELASWRTFDSSCPPSDLFARLVSTLGHRTSADPSQIAPHLSSDLKSSPDSERIAAIAGNRTVLLIGDHHVDRTLVEHFCTLVGRKAVKIDRAHPWGDALDAAAKSNGQATAVDADVALAHFCHVPEYDLLLTSVYSFGADHAETWKSQRLYNAPTRFESRITDLYQPLLAAMASSTYTSPALPKPRLRREPDLVIFNSGLWDLARWASDDIDSGASLIDNLSEQRILWWRGRMVDILTALRKTWKRSRIVWRNTHFPLASEANTVEWFLGTEGAVKKNHPLYHSNRISQLNNAQRSLLEPQGDDVAKGYLDRSARMPVDVHGVDFANLILGQDQHQLDPLTPSLSPAGSIFAELVLWNLQAAVEGR</sequence>
<name>A0A061HBT3_9BASI</name>
<dbReference type="EMBL" id="KE361636">
    <property type="protein sequence ID" value="EPQ28046.1"/>
    <property type="molecule type" value="Genomic_DNA"/>
</dbReference>
<evidence type="ECO:0000256" key="1">
    <source>
        <dbReference type="SAM" id="Phobius"/>
    </source>
</evidence>
<protein>
    <submittedName>
        <fullName evidence="2">Uncharacterized protein</fullName>
    </submittedName>
</protein>
<dbReference type="OrthoDB" id="2588793at2759"/>
<organism evidence="2 3">
    <name type="scientific">Pseudozyma flocculosa PF-1</name>
    <dbReference type="NCBI Taxonomy" id="1277687"/>
    <lineage>
        <taxon>Eukaryota</taxon>
        <taxon>Fungi</taxon>
        <taxon>Dikarya</taxon>
        <taxon>Basidiomycota</taxon>
        <taxon>Ustilaginomycotina</taxon>
        <taxon>Ustilaginomycetes</taxon>
        <taxon>Ustilaginales</taxon>
        <taxon>Ustilaginaceae</taxon>
        <taxon>Pseudozyma</taxon>
    </lineage>
</organism>
<keyword evidence="1" id="KW-0472">Membrane</keyword>
<dbReference type="Proteomes" id="UP000053664">
    <property type="component" value="Unassembled WGS sequence"/>
</dbReference>
<evidence type="ECO:0000313" key="3">
    <source>
        <dbReference type="Proteomes" id="UP000053664"/>
    </source>
</evidence>
<feature type="transmembrane region" description="Helical" evidence="1">
    <location>
        <begin position="22"/>
        <end position="45"/>
    </location>
</feature>
<reference evidence="2 3" key="1">
    <citation type="journal article" date="2013" name="Plant Cell">
        <title>The transition from a phytopathogenic smut ancestor to an anamorphic biocontrol agent deciphered by comparative whole-genome analysis.</title>
        <authorList>
            <person name="Lefebvre F."/>
            <person name="Joly D.L."/>
            <person name="Labbe C."/>
            <person name="Teichmann B."/>
            <person name="Linning R."/>
            <person name="Belzile F."/>
            <person name="Bakkeren G."/>
            <person name="Belanger R.R."/>
        </authorList>
    </citation>
    <scope>NUCLEOTIDE SEQUENCE [LARGE SCALE GENOMIC DNA]</scope>
    <source>
        <strain evidence="2 3">PF-1</strain>
    </source>
</reference>
<gene>
    <name evidence="2" type="ORF">PFL1_04373</name>
</gene>